<dbReference type="Pfam" id="PF13614">
    <property type="entry name" value="AAA_31"/>
    <property type="match status" value="1"/>
</dbReference>
<reference evidence="2" key="1">
    <citation type="submission" date="2022-07" db="EMBL/GenBank/DDBJ databases">
        <authorList>
            <person name="Li W.-J."/>
            <person name="Deng Q.-Q."/>
        </authorList>
    </citation>
    <scope>NUCLEOTIDE SEQUENCE</scope>
    <source>
        <strain evidence="2">SYSU M60031</strain>
    </source>
</reference>
<dbReference type="GO" id="GO:0005524">
    <property type="term" value="F:ATP binding"/>
    <property type="evidence" value="ECO:0007669"/>
    <property type="project" value="TreeGrafter"/>
</dbReference>
<proteinExistence type="predicted"/>
<dbReference type="PANTHER" id="PTHR43384">
    <property type="entry name" value="SEPTUM SITE-DETERMINING PROTEIN MIND HOMOLOG, CHLOROPLASTIC-RELATED"/>
    <property type="match status" value="1"/>
</dbReference>
<dbReference type="RefSeq" id="WP_254759233.1">
    <property type="nucleotide sequence ID" value="NZ_JANCLT010000005.1"/>
</dbReference>
<name>A0AA42BPN5_9BACI</name>
<dbReference type="GO" id="GO:0016887">
    <property type="term" value="F:ATP hydrolysis activity"/>
    <property type="evidence" value="ECO:0007669"/>
    <property type="project" value="TreeGrafter"/>
</dbReference>
<dbReference type="Gene3D" id="3.40.50.300">
    <property type="entry name" value="P-loop containing nucleotide triphosphate hydrolases"/>
    <property type="match status" value="1"/>
</dbReference>
<organism evidence="2 3">
    <name type="scientific">Ectobacillus ponti</name>
    <dbReference type="NCBI Taxonomy" id="2961894"/>
    <lineage>
        <taxon>Bacteria</taxon>
        <taxon>Bacillati</taxon>
        <taxon>Bacillota</taxon>
        <taxon>Bacilli</taxon>
        <taxon>Bacillales</taxon>
        <taxon>Bacillaceae</taxon>
        <taxon>Ectobacillus</taxon>
    </lineage>
</organism>
<evidence type="ECO:0000313" key="3">
    <source>
        <dbReference type="Proteomes" id="UP001156102"/>
    </source>
</evidence>
<dbReference type="InterPro" id="IPR027417">
    <property type="entry name" value="P-loop_NTPase"/>
</dbReference>
<evidence type="ECO:0000259" key="1">
    <source>
        <dbReference type="Pfam" id="PF13614"/>
    </source>
</evidence>
<dbReference type="Proteomes" id="UP001156102">
    <property type="component" value="Unassembled WGS sequence"/>
</dbReference>
<dbReference type="PANTHER" id="PTHR43384:SF13">
    <property type="entry name" value="SLR0110 PROTEIN"/>
    <property type="match status" value="1"/>
</dbReference>
<dbReference type="InterPro" id="IPR050625">
    <property type="entry name" value="ParA/MinD_ATPase"/>
</dbReference>
<dbReference type="SUPFAM" id="SSF52540">
    <property type="entry name" value="P-loop containing nucleoside triphosphate hydrolases"/>
    <property type="match status" value="1"/>
</dbReference>
<dbReference type="GO" id="GO:0005829">
    <property type="term" value="C:cytosol"/>
    <property type="evidence" value="ECO:0007669"/>
    <property type="project" value="TreeGrafter"/>
</dbReference>
<dbReference type="AlphaFoldDB" id="A0AA42BPN5"/>
<dbReference type="GO" id="GO:0009898">
    <property type="term" value="C:cytoplasmic side of plasma membrane"/>
    <property type="evidence" value="ECO:0007669"/>
    <property type="project" value="TreeGrafter"/>
</dbReference>
<dbReference type="EMBL" id="JANCLT010000005">
    <property type="protein sequence ID" value="MCP8969325.1"/>
    <property type="molecule type" value="Genomic_DNA"/>
</dbReference>
<gene>
    <name evidence="2" type="ORF">NK662_12320</name>
</gene>
<keyword evidence="3" id="KW-1185">Reference proteome</keyword>
<feature type="domain" description="AAA" evidence="1">
    <location>
        <begin position="139"/>
        <end position="297"/>
    </location>
</feature>
<evidence type="ECO:0000313" key="2">
    <source>
        <dbReference type="EMBL" id="MCP8969325.1"/>
    </source>
</evidence>
<dbReference type="InterPro" id="IPR025669">
    <property type="entry name" value="AAA_dom"/>
</dbReference>
<comment type="caution">
    <text evidence="2">The sequence shown here is derived from an EMBL/GenBank/DDBJ whole genome shotgun (WGS) entry which is preliminary data.</text>
</comment>
<protein>
    <submittedName>
        <fullName evidence="2">AAA family ATPase</fullName>
    </submittedName>
</protein>
<dbReference type="GO" id="GO:0051782">
    <property type="term" value="P:negative regulation of cell division"/>
    <property type="evidence" value="ECO:0007669"/>
    <property type="project" value="TreeGrafter"/>
</dbReference>
<sequence>MKVKWYLYADIDTQDQRIRELFSFRQYPLQEVPPEEDLREHLAQTASGVVLIQGSTDRVYEVCQNVSVLYPHIYIILLVPDSVKGIRKAMRAGASDILSEDCRMQDLENAIEQAEHYVKQRSEKGLMPPVSIRENKEIVMSVCSMKGGTGRTVLAVNLAAGFAQRGWRVAVIDANFQFGDIAVQYNLRPKRTIYEWVKEGYESGGSDIEEYMTKHASGVSVLAAPPRPEFFEVIDEKHVQAAIAACKDIFDLTIIDTPSYLSDIHITCLEQSDHLLLVTTGDLPAVRSSALYVDTLSSMQLKEKLKVISNRELKKQPLSAKRVEELLGVPVYAALPEHPAVPDSINMGIPYIVAKPKTPVAKATLELVERLAVKDAGQPEQVKKKSWSLLRK</sequence>
<accession>A0AA42BPN5</accession>